<keyword evidence="2" id="KW-1185">Reference proteome</keyword>
<name>A0A0R1TYV8_9LACO</name>
<evidence type="ECO:0000313" key="2">
    <source>
        <dbReference type="Proteomes" id="UP000051922"/>
    </source>
</evidence>
<reference evidence="1 2" key="1">
    <citation type="journal article" date="2015" name="Genome Announc.">
        <title>Expanding the biotechnology potential of lactobacilli through comparative genomics of 213 strains and associated genera.</title>
        <authorList>
            <person name="Sun Z."/>
            <person name="Harris H.M."/>
            <person name="McCann A."/>
            <person name="Guo C."/>
            <person name="Argimon S."/>
            <person name="Zhang W."/>
            <person name="Yang X."/>
            <person name="Jeffery I.B."/>
            <person name="Cooney J.C."/>
            <person name="Kagawa T.F."/>
            <person name="Liu W."/>
            <person name="Song Y."/>
            <person name="Salvetti E."/>
            <person name="Wrobel A."/>
            <person name="Rasinkangas P."/>
            <person name="Parkhill J."/>
            <person name="Rea M.C."/>
            <person name="O'Sullivan O."/>
            <person name="Ritari J."/>
            <person name="Douillard F.P."/>
            <person name="Paul Ross R."/>
            <person name="Yang R."/>
            <person name="Briner A.E."/>
            <person name="Felis G.E."/>
            <person name="de Vos W.M."/>
            <person name="Barrangou R."/>
            <person name="Klaenhammer T.R."/>
            <person name="Caufield P.W."/>
            <person name="Cui Y."/>
            <person name="Zhang H."/>
            <person name="O'Toole P.W."/>
        </authorList>
    </citation>
    <scope>NUCLEOTIDE SEQUENCE [LARGE SCALE GENOMIC DNA]</scope>
    <source>
        <strain evidence="1 2">DSM 15945</strain>
    </source>
</reference>
<dbReference type="AlphaFoldDB" id="A0A0R1TYV8"/>
<gene>
    <name evidence="1" type="ORF">FC50_GL000938</name>
</gene>
<dbReference type="STRING" id="1423783.FC50_GL000938"/>
<comment type="caution">
    <text evidence="1">The sequence shown here is derived from an EMBL/GenBank/DDBJ whole genome shotgun (WGS) entry which is preliminary data.</text>
</comment>
<dbReference type="Proteomes" id="UP000051922">
    <property type="component" value="Unassembled WGS sequence"/>
</dbReference>
<dbReference type="RefSeq" id="WP_054650000.1">
    <property type="nucleotide sequence ID" value="NZ_AZFJ01000045.1"/>
</dbReference>
<sequence length="89" mass="10641">MAELTQEEKDYNAWWMSRFDADHCKVIRLYNHHHKVQEYTTANARYSDMEDAECAYWVATQAHQTVTRVMVDDKTFKRINGRIQIIANM</sequence>
<dbReference type="OrthoDB" id="2327286at2"/>
<dbReference type="PATRIC" id="fig|1423783.4.peg.969"/>
<evidence type="ECO:0000313" key="1">
    <source>
        <dbReference type="EMBL" id="KRL86416.1"/>
    </source>
</evidence>
<proteinExistence type="predicted"/>
<protein>
    <submittedName>
        <fullName evidence="1">Uncharacterized protein</fullName>
    </submittedName>
</protein>
<accession>A0A0R1TYV8</accession>
<organism evidence="1 2">
    <name type="scientific">Lacticaseibacillus pantheris DSM 15945 = JCM 12539 = NBRC 106106</name>
    <dbReference type="NCBI Taxonomy" id="1423783"/>
    <lineage>
        <taxon>Bacteria</taxon>
        <taxon>Bacillati</taxon>
        <taxon>Bacillota</taxon>
        <taxon>Bacilli</taxon>
        <taxon>Lactobacillales</taxon>
        <taxon>Lactobacillaceae</taxon>
        <taxon>Lacticaseibacillus</taxon>
    </lineage>
</organism>
<dbReference type="EMBL" id="AZFJ01000045">
    <property type="protein sequence ID" value="KRL86416.1"/>
    <property type="molecule type" value="Genomic_DNA"/>
</dbReference>